<keyword evidence="6 8" id="KW-1133">Transmembrane helix</keyword>
<keyword evidence="10" id="KW-1185">Reference proteome</keyword>
<gene>
    <name evidence="9" type="ORF">G4Z16_16590</name>
</gene>
<dbReference type="PANTHER" id="PTHR30269:SF37">
    <property type="entry name" value="MEMBRANE TRANSPORTER PROTEIN"/>
    <property type="match status" value="1"/>
</dbReference>
<dbReference type="RefSeq" id="WP_197351551.1">
    <property type="nucleotide sequence ID" value="NZ_CP048882.1"/>
</dbReference>
<sequence length="238" mass="24314">MSGPDFVLVAAAITAASCLQASIGFGIGMLAAPVIALVDPTLIPGTIIMLATVVTLLITVLDRTHLDLGGTGWALAGRLPGSALGALLAVRLPSRLLALLIAAVVLAGVVVTAAGWRPRPRRLALLSAGAVSGVMGTATSIGGPPMALVWQRYPGPRLRSNMSAFFLVGSVASLAALWLTGGVDGSTVGTFATLVPAAFAGCVLSRFVNRRLNRERLRWTAIAVSVAGAVTLIVQQFV</sequence>
<dbReference type="KEGG" id="sbat:G4Z16_16590"/>
<feature type="transmembrane region" description="Helical" evidence="8">
    <location>
        <begin position="187"/>
        <end position="207"/>
    </location>
</feature>
<dbReference type="AlphaFoldDB" id="A0A7T1T7H4"/>
<evidence type="ECO:0000256" key="3">
    <source>
        <dbReference type="ARBA" id="ARBA00022448"/>
    </source>
</evidence>
<name>A0A7T1T7H4_9ACTN</name>
<dbReference type="Pfam" id="PF01925">
    <property type="entry name" value="TauE"/>
    <property type="match status" value="1"/>
</dbReference>
<dbReference type="InterPro" id="IPR002781">
    <property type="entry name" value="TM_pro_TauE-like"/>
</dbReference>
<dbReference type="PANTHER" id="PTHR30269">
    <property type="entry name" value="TRANSMEMBRANE PROTEIN YFCA"/>
    <property type="match status" value="1"/>
</dbReference>
<keyword evidence="5 8" id="KW-0812">Transmembrane</keyword>
<evidence type="ECO:0000256" key="1">
    <source>
        <dbReference type="ARBA" id="ARBA00004651"/>
    </source>
</evidence>
<accession>A0A7T1T7H4</accession>
<evidence type="ECO:0000313" key="10">
    <source>
        <dbReference type="Proteomes" id="UP000595046"/>
    </source>
</evidence>
<evidence type="ECO:0000256" key="6">
    <source>
        <dbReference type="ARBA" id="ARBA00022989"/>
    </source>
</evidence>
<feature type="transmembrane region" description="Helical" evidence="8">
    <location>
        <begin position="162"/>
        <end position="181"/>
    </location>
</feature>
<keyword evidence="3" id="KW-0813">Transport</keyword>
<feature type="transmembrane region" description="Helical" evidence="8">
    <location>
        <begin position="123"/>
        <end position="150"/>
    </location>
</feature>
<evidence type="ECO:0000313" key="9">
    <source>
        <dbReference type="EMBL" id="QPP07743.1"/>
    </source>
</evidence>
<dbReference type="InterPro" id="IPR052017">
    <property type="entry name" value="TSUP"/>
</dbReference>
<evidence type="ECO:0000256" key="2">
    <source>
        <dbReference type="ARBA" id="ARBA00009142"/>
    </source>
</evidence>
<reference evidence="10" key="1">
    <citation type="submission" date="2020-02" db="EMBL/GenBank/DDBJ databases">
        <title>Streptomyces sp. ASO4wet.</title>
        <authorList>
            <person name="Risdian C."/>
            <person name="Landwehr W."/>
            <person name="Schupp P."/>
            <person name="Wink J."/>
        </authorList>
    </citation>
    <scope>NUCLEOTIDE SEQUENCE [LARGE SCALE GENOMIC DNA]</scope>
    <source>
        <strain evidence="10">ASO4wet</strain>
    </source>
</reference>
<dbReference type="EMBL" id="CP048882">
    <property type="protein sequence ID" value="QPP07743.1"/>
    <property type="molecule type" value="Genomic_DNA"/>
</dbReference>
<feature type="transmembrane region" description="Helical" evidence="8">
    <location>
        <begin position="97"/>
        <end position="117"/>
    </location>
</feature>
<evidence type="ECO:0000256" key="4">
    <source>
        <dbReference type="ARBA" id="ARBA00022475"/>
    </source>
</evidence>
<evidence type="ECO:0000256" key="5">
    <source>
        <dbReference type="ARBA" id="ARBA00022692"/>
    </source>
</evidence>
<keyword evidence="7 8" id="KW-0472">Membrane</keyword>
<feature type="transmembrane region" description="Helical" evidence="8">
    <location>
        <begin position="42"/>
        <end position="61"/>
    </location>
</feature>
<evidence type="ECO:0000256" key="7">
    <source>
        <dbReference type="ARBA" id="ARBA00023136"/>
    </source>
</evidence>
<dbReference type="Proteomes" id="UP000595046">
    <property type="component" value="Chromosome"/>
</dbReference>
<organism evidence="9 10">
    <name type="scientific">Streptomyces bathyalis</name>
    <dbReference type="NCBI Taxonomy" id="2710756"/>
    <lineage>
        <taxon>Bacteria</taxon>
        <taxon>Bacillati</taxon>
        <taxon>Actinomycetota</taxon>
        <taxon>Actinomycetes</taxon>
        <taxon>Kitasatosporales</taxon>
        <taxon>Streptomycetaceae</taxon>
        <taxon>Streptomyces</taxon>
    </lineage>
</organism>
<evidence type="ECO:0000256" key="8">
    <source>
        <dbReference type="RuleBase" id="RU363041"/>
    </source>
</evidence>
<comment type="subcellular location">
    <subcellularLocation>
        <location evidence="1 8">Cell membrane</location>
        <topology evidence="1 8">Multi-pass membrane protein</topology>
    </subcellularLocation>
</comment>
<dbReference type="GO" id="GO:0005886">
    <property type="term" value="C:plasma membrane"/>
    <property type="evidence" value="ECO:0007669"/>
    <property type="project" value="UniProtKB-SubCell"/>
</dbReference>
<comment type="similarity">
    <text evidence="2 8">Belongs to the 4-toluene sulfonate uptake permease (TSUP) (TC 2.A.102) family.</text>
</comment>
<proteinExistence type="inferred from homology"/>
<keyword evidence="4 8" id="KW-1003">Cell membrane</keyword>
<protein>
    <recommendedName>
        <fullName evidence="8">Probable membrane transporter protein</fullName>
    </recommendedName>
</protein>
<feature type="transmembrane region" description="Helical" evidence="8">
    <location>
        <begin position="6"/>
        <end position="30"/>
    </location>
</feature>